<evidence type="ECO:0000256" key="6">
    <source>
        <dbReference type="ARBA" id="ARBA00022692"/>
    </source>
</evidence>
<dbReference type="GO" id="GO:0005886">
    <property type="term" value="C:plasma membrane"/>
    <property type="evidence" value="ECO:0007669"/>
    <property type="project" value="UniProtKB-SubCell"/>
</dbReference>
<keyword evidence="8 11" id="KW-1133">Transmembrane helix</keyword>
<evidence type="ECO:0000256" key="9">
    <source>
        <dbReference type="ARBA" id="ARBA00023136"/>
    </source>
</evidence>
<feature type="region of interest" description="Disordered" evidence="10">
    <location>
        <begin position="180"/>
        <end position="208"/>
    </location>
</feature>
<organism evidence="13 14">
    <name type="scientific">Thalassotalea piscium</name>
    <dbReference type="NCBI Taxonomy" id="1230533"/>
    <lineage>
        <taxon>Bacteria</taxon>
        <taxon>Pseudomonadati</taxon>
        <taxon>Pseudomonadota</taxon>
        <taxon>Gammaproteobacteria</taxon>
        <taxon>Alteromonadales</taxon>
        <taxon>Colwelliaceae</taxon>
        <taxon>Thalassotalea</taxon>
    </lineage>
</organism>
<evidence type="ECO:0000256" key="7">
    <source>
        <dbReference type="ARBA" id="ARBA00022927"/>
    </source>
</evidence>
<evidence type="ECO:0000256" key="5">
    <source>
        <dbReference type="ARBA" id="ARBA00022519"/>
    </source>
</evidence>
<protein>
    <submittedName>
        <fullName evidence="13">General secretion pathway protein C</fullName>
    </submittedName>
</protein>
<keyword evidence="6 11" id="KW-0812">Transmembrane</keyword>
<accession>A0A7X0NHD1</accession>
<evidence type="ECO:0000259" key="12">
    <source>
        <dbReference type="Pfam" id="PF11356"/>
    </source>
</evidence>
<comment type="similarity">
    <text evidence="2">Belongs to the GSP C family.</text>
</comment>
<dbReference type="Proteomes" id="UP000537141">
    <property type="component" value="Unassembled WGS sequence"/>
</dbReference>
<feature type="transmembrane region" description="Helical" evidence="11">
    <location>
        <begin position="25"/>
        <end position="46"/>
    </location>
</feature>
<comment type="subcellular location">
    <subcellularLocation>
        <location evidence="1">Cell inner membrane</location>
    </subcellularLocation>
</comment>
<reference evidence="13 14" key="1">
    <citation type="submission" date="2020-08" db="EMBL/GenBank/DDBJ databases">
        <title>Genomic Encyclopedia of Type Strains, Phase IV (KMG-IV): sequencing the most valuable type-strain genomes for metagenomic binning, comparative biology and taxonomic classification.</title>
        <authorList>
            <person name="Goeker M."/>
        </authorList>
    </citation>
    <scope>NUCLEOTIDE SEQUENCE [LARGE SCALE GENOMIC DNA]</scope>
    <source>
        <strain evidence="13 14">DSM 26287</strain>
    </source>
</reference>
<evidence type="ECO:0000256" key="2">
    <source>
        <dbReference type="ARBA" id="ARBA00007986"/>
    </source>
</evidence>
<evidence type="ECO:0000313" key="14">
    <source>
        <dbReference type="Proteomes" id="UP000537141"/>
    </source>
</evidence>
<feature type="domain" description="Type II secretion system protein GspC N-terminal" evidence="12">
    <location>
        <begin position="28"/>
        <end position="169"/>
    </location>
</feature>
<keyword evidence="3" id="KW-0813">Transport</keyword>
<keyword evidence="14" id="KW-1185">Reference proteome</keyword>
<dbReference type="Gene3D" id="2.30.42.10">
    <property type="match status" value="1"/>
</dbReference>
<evidence type="ECO:0000256" key="1">
    <source>
        <dbReference type="ARBA" id="ARBA00004533"/>
    </source>
</evidence>
<dbReference type="GO" id="GO:0015628">
    <property type="term" value="P:protein secretion by the type II secretion system"/>
    <property type="evidence" value="ECO:0007669"/>
    <property type="project" value="InterPro"/>
</dbReference>
<proteinExistence type="inferred from homology"/>
<keyword evidence="5" id="KW-0997">Cell inner membrane</keyword>
<dbReference type="Gene3D" id="2.30.30.830">
    <property type="match status" value="1"/>
</dbReference>
<keyword evidence="9 11" id="KW-0472">Membrane</keyword>
<dbReference type="SUPFAM" id="SSF50156">
    <property type="entry name" value="PDZ domain-like"/>
    <property type="match status" value="1"/>
</dbReference>
<keyword evidence="7" id="KW-0653">Protein transport</keyword>
<comment type="caution">
    <text evidence="13">The sequence shown here is derived from an EMBL/GenBank/DDBJ whole genome shotgun (WGS) entry which is preliminary data.</text>
</comment>
<dbReference type="GO" id="GO:0015627">
    <property type="term" value="C:type II protein secretion system complex"/>
    <property type="evidence" value="ECO:0007669"/>
    <property type="project" value="InterPro"/>
</dbReference>
<keyword evidence="4" id="KW-1003">Cell membrane</keyword>
<name>A0A7X0NHD1_9GAMM</name>
<sequence length="317" mass="34731">MQLPNNWNEFNSVLLKFPQQKAAKVICVLLLIYVAFLAAKITWLLLDNDTTFTSVSYEFSRSAGQAPHSIDINPIKQLNLFGQYNQVKQVPNVELAQAEDAPETKLNLTLAGAVASDNAAIAAAVIENNGKQATYGIDEQIIGTRATLAKVFHDRVLIKVNGKLETLMLDGFKYQKHSSIGTRKSELPRAPSSNRAQSSFTSPNIVDQRDNERLSATTQQLKDDLNEDPGKITDYLRISPKRQGGNIVGYSLMPGSNSEFFTSSGLKAGDVAVQINGYDLTVPSNAAQALQELKEQSEVSLIVDRNGDITEILFSIN</sequence>
<dbReference type="InterPro" id="IPR036034">
    <property type="entry name" value="PDZ_sf"/>
</dbReference>
<evidence type="ECO:0000256" key="3">
    <source>
        <dbReference type="ARBA" id="ARBA00022448"/>
    </source>
</evidence>
<dbReference type="NCBIfam" id="TIGR01713">
    <property type="entry name" value="typeII_sec_gspC"/>
    <property type="match status" value="1"/>
</dbReference>
<evidence type="ECO:0000256" key="4">
    <source>
        <dbReference type="ARBA" id="ARBA00022475"/>
    </source>
</evidence>
<dbReference type="InterPro" id="IPR024961">
    <property type="entry name" value="T2SS_GspC_N"/>
</dbReference>
<gene>
    <name evidence="13" type="ORF">HNQ55_001989</name>
</gene>
<evidence type="ECO:0000256" key="11">
    <source>
        <dbReference type="SAM" id="Phobius"/>
    </source>
</evidence>
<dbReference type="RefSeq" id="WP_184424256.1">
    <property type="nucleotide sequence ID" value="NZ_AP027362.1"/>
</dbReference>
<evidence type="ECO:0000313" key="13">
    <source>
        <dbReference type="EMBL" id="MBB6543468.1"/>
    </source>
</evidence>
<evidence type="ECO:0000256" key="8">
    <source>
        <dbReference type="ARBA" id="ARBA00022989"/>
    </source>
</evidence>
<dbReference type="Pfam" id="PF11356">
    <property type="entry name" value="T2SSC"/>
    <property type="match status" value="1"/>
</dbReference>
<dbReference type="EMBL" id="JACHHU010000014">
    <property type="protein sequence ID" value="MBB6543468.1"/>
    <property type="molecule type" value="Genomic_DNA"/>
</dbReference>
<evidence type="ECO:0000256" key="10">
    <source>
        <dbReference type="SAM" id="MobiDB-lite"/>
    </source>
</evidence>
<feature type="compositionally biased region" description="Polar residues" evidence="10">
    <location>
        <begin position="191"/>
        <end position="205"/>
    </location>
</feature>
<dbReference type="AlphaFoldDB" id="A0A7X0NHD1"/>
<dbReference type="InterPro" id="IPR001639">
    <property type="entry name" value="T2SS_protein-GspC"/>
</dbReference>